<evidence type="ECO:0000313" key="3">
    <source>
        <dbReference type="EMBL" id="MBL0419662.1"/>
    </source>
</evidence>
<gene>
    <name evidence="3" type="ORF">JI739_04795</name>
</gene>
<accession>A0A937D3T5</accession>
<organism evidence="3 4">
    <name type="scientific">Ramlibacter aurantiacus</name>
    <dbReference type="NCBI Taxonomy" id="2801330"/>
    <lineage>
        <taxon>Bacteria</taxon>
        <taxon>Pseudomonadati</taxon>
        <taxon>Pseudomonadota</taxon>
        <taxon>Betaproteobacteria</taxon>
        <taxon>Burkholderiales</taxon>
        <taxon>Comamonadaceae</taxon>
        <taxon>Ramlibacter</taxon>
    </lineage>
</organism>
<dbReference type="Pfam" id="PF03401">
    <property type="entry name" value="TctC"/>
    <property type="match status" value="1"/>
</dbReference>
<dbReference type="SUPFAM" id="SSF53850">
    <property type="entry name" value="Periplasmic binding protein-like II"/>
    <property type="match status" value="1"/>
</dbReference>
<dbReference type="CDD" id="cd07012">
    <property type="entry name" value="PBP2_Bug_TTT"/>
    <property type="match status" value="1"/>
</dbReference>
<dbReference type="Gene3D" id="3.40.190.10">
    <property type="entry name" value="Periplasmic binding protein-like II"/>
    <property type="match status" value="1"/>
</dbReference>
<keyword evidence="4" id="KW-1185">Reference proteome</keyword>
<dbReference type="Gene3D" id="3.40.190.150">
    <property type="entry name" value="Bordetella uptake gene, domain 1"/>
    <property type="match status" value="1"/>
</dbReference>
<dbReference type="AlphaFoldDB" id="A0A937D3T5"/>
<name>A0A937D3T5_9BURK</name>
<dbReference type="PIRSF" id="PIRSF017082">
    <property type="entry name" value="YflP"/>
    <property type="match status" value="1"/>
</dbReference>
<evidence type="ECO:0000256" key="1">
    <source>
        <dbReference type="ARBA" id="ARBA00006987"/>
    </source>
</evidence>
<sequence>MRSLRAKLVVLALSALSMGAAMAQTWSASTVRIVVPYPPGTEPDVLARDMSVGLGKLSGKTFVVENRPGANSIIGTDAVAKGEGDGSVLLMVDRLAIVTNPMLYSKMPYRWEEALKPVSDVAAVGLYIGAREGAPYRTFGEFIAYAKAHPKKVNVGTGGNGHVSHIGMEMLAQAHGLSFNYVPYKGLAPAMQGMLGGEVDVVMSGGLSLGEIAKTGKVRLLVGGEGKRAMLLPDVPTLAEAGGKPGAIPSTAFSLFAPSKVPDAVVSQIGKAVGEVLAAPELKAKYASRALDVRATTPSELHQLLKAETAKYETIIRDAGIKVE</sequence>
<proteinExistence type="inferred from homology"/>
<dbReference type="Proteomes" id="UP000613011">
    <property type="component" value="Unassembled WGS sequence"/>
</dbReference>
<dbReference type="RefSeq" id="WP_201682676.1">
    <property type="nucleotide sequence ID" value="NZ_JAEQNA010000001.1"/>
</dbReference>
<dbReference type="EMBL" id="JAEQNA010000001">
    <property type="protein sequence ID" value="MBL0419662.1"/>
    <property type="molecule type" value="Genomic_DNA"/>
</dbReference>
<evidence type="ECO:0000256" key="2">
    <source>
        <dbReference type="SAM" id="SignalP"/>
    </source>
</evidence>
<dbReference type="InterPro" id="IPR042100">
    <property type="entry name" value="Bug_dom1"/>
</dbReference>
<dbReference type="PANTHER" id="PTHR42928:SF5">
    <property type="entry name" value="BLR1237 PROTEIN"/>
    <property type="match status" value="1"/>
</dbReference>
<protein>
    <submittedName>
        <fullName evidence="3">Tripartite tricarboxylate transporter substrate binding protein</fullName>
    </submittedName>
</protein>
<feature type="chain" id="PRO_5037854418" evidence="2">
    <location>
        <begin position="24"/>
        <end position="324"/>
    </location>
</feature>
<comment type="caution">
    <text evidence="3">The sequence shown here is derived from an EMBL/GenBank/DDBJ whole genome shotgun (WGS) entry which is preliminary data.</text>
</comment>
<keyword evidence="2" id="KW-0732">Signal</keyword>
<comment type="similarity">
    <text evidence="1">Belongs to the UPF0065 (bug) family.</text>
</comment>
<reference evidence="3" key="1">
    <citation type="submission" date="2021-01" db="EMBL/GenBank/DDBJ databases">
        <title>Ramlibacter sp. strain AW1 16S ribosomal RNA gene Genome sequencing and assembly.</title>
        <authorList>
            <person name="Kang M."/>
        </authorList>
    </citation>
    <scope>NUCLEOTIDE SEQUENCE</scope>
    <source>
        <strain evidence="3">AW1</strain>
    </source>
</reference>
<evidence type="ECO:0000313" key="4">
    <source>
        <dbReference type="Proteomes" id="UP000613011"/>
    </source>
</evidence>
<feature type="signal peptide" evidence="2">
    <location>
        <begin position="1"/>
        <end position="23"/>
    </location>
</feature>
<dbReference type="InterPro" id="IPR005064">
    <property type="entry name" value="BUG"/>
</dbReference>
<dbReference type="PANTHER" id="PTHR42928">
    <property type="entry name" value="TRICARBOXYLATE-BINDING PROTEIN"/>
    <property type="match status" value="1"/>
</dbReference>